<dbReference type="EMBL" id="JMCC02000006">
    <property type="protein sequence ID" value="KIG19055.1"/>
    <property type="molecule type" value="Genomic_DNA"/>
</dbReference>
<evidence type="ECO:0000313" key="3">
    <source>
        <dbReference type="Proteomes" id="UP000031599"/>
    </source>
</evidence>
<protein>
    <recommendedName>
        <fullName evidence="1">YchJ-like middle NTF2-like domain-containing protein</fullName>
    </recommendedName>
</protein>
<evidence type="ECO:0000313" key="2">
    <source>
        <dbReference type="EMBL" id="KIG19055.1"/>
    </source>
</evidence>
<organism evidence="2 3">
    <name type="scientific">Enhygromyxa salina</name>
    <dbReference type="NCBI Taxonomy" id="215803"/>
    <lineage>
        <taxon>Bacteria</taxon>
        <taxon>Pseudomonadati</taxon>
        <taxon>Myxococcota</taxon>
        <taxon>Polyangia</taxon>
        <taxon>Nannocystales</taxon>
        <taxon>Nannocystaceae</taxon>
        <taxon>Enhygromyxa</taxon>
    </lineage>
</organism>
<evidence type="ECO:0000259" key="1">
    <source>
        <dbReference type="Pfam" id="PF17775"/>
    </source>
</evidence>
<comment type="caution">
    <text evidence="2">The sequence shown here is derived from an EMBL/GenBank/DDBJ whole genome shotgun (WGS) entry which is preliminary data.</text>
</comment>
<sequence>MAPRSPSAACPCGSGRTFKRCCLRLHQGQPATTAEALMRSRYAAYVVGAVDYIIATTDPEGPLARADREIWATEIRLFSAHTRFEKLEIREATTLDQDHAEVLFFAKLSRDGEDVSFSERSSFVRRAGRWLYESGQVTPHAT</sequence>
<dbReference type="InterPro" id="IPR032710">
    <property type="entry name" value="NTF2-like_dom_sf"/>
</dbReference>
<reference evidence="2 3" key="1">
    <citation type="submission" date="2014-12" db="EMBL/GenBank/DDBJ databases">
        <title>Genome assembly of Enhygromyxa salina DSM 15201.</title>
        <authorList>
            <person name="Sharma G."/>
            <person name="Subramanian S."/>
        </authorList>
    </citation>
    <scope>NUCLEOTIDE SEQUENCE [LARGE SCALE GENOMIC DNA]</scope>
    <source>
        <strain evidence="2 3">DSM 15201</strain>
    </source>
</reference>
<dbReference type="PANTHER" id="PTHR33747">
    <property type="entry name" value="UPF0225 PROTEIN SCO1677"/>
    <property type="match status" value="1"/>
</dbReference>
<accession>A0A0C2DC74</accession>
<dbReference type="Pfam" id="PF02810">
    <property type="entry name" value="SEC-C"/>
    <property type="match status" value="1"/>
</dbReference>
<proteinExistence type="predicted"/>
<feature type="domain" description="YchJ-like middle NTF2-like" evidence="1">
    <location>
        <begin position="33"/>
        <end position="135"/>
    </location>
</feature>
<dbReference type="PANTHER" id="PTHR33747:SF1">
    <property type="entry name" value="ADENYLATE CYCLASE-ASSOCIATED CAP C-TERMINAL DOMAIN-CONTAINING PROTEIN"/>
    <property type="match status" value="1"/>
</dbReference>
<dbReference type="AlphaFoldDB" id="A0A0C2DC74"/>
<dbReference type="InterPro" id="IPR004027">
    <property type="entry name" value="SEC_C_motif"/>
</dbReference>
<dbReference type="SUPFAM" id="SSF54427">
    <property type="entry name" value="NTF2-like"/>
    <property type="match status" value="1"/>
</dbReference>
<dbReference type="SUPFAM" id="SSF103642">
    <property type="entry name" value="Sec-C motif"/>
    <property type="match status" value="1"/>
</dbReference>
<gene>
    <name evidence="2" type="ORF">DB30_05959</name>
</gene>
<dbReference type="InterPro" id="IPR048469">
    <property type="entry name" value="YchJ-like_M"/>
</dbReference>
<dbReference type="RefSeq" id="WP_052546446.1">
    <property type="nucleotide sequence ID" value="NZ_JMCC02000006.1"/>
</dbReference>
<name>A0A0C2DC74_9BACT</name>
<dbReference type="Gene3D" id="3.10.450.50">
    <property type="match status" value="1"/>
</dbReference>
<dbReference type="Proteomes" id="UP000031599">
    <property type="component" value="Unassembled WGS sequence"/>
</dbReference>
<dbReference type="Pfam" id="PF17775">
    <property type="entry name" value="YchJ_M-like"/>
    <property type="match status" value="1"/>
</dbReference>